<dbReference type="Proteomes" id="UP000199427">
    <property type="component" value="Unassembled WGS sequence"/>
</dbReference>
<dbReference type="RefSeq" id="WP_091775407.1">
    <property type="nucleotide sequence ID" value="NZ_FOES01000043.1"/>
</dbReference>
<dbReference type="InterPro" id="IPR050275">
    <property type="entry name" value="PGM_Phosphatase"/>
</dbReference>
<dbReference type="AlphaFoldDB" id="A0A1H9L1C6"/>
<sequence>MKKIIYLVRHCQATGQAPDCELTDKGLTQAQHLADFFEDQDIDQIITSPYTRAVHSILPTAERKNLDIYVHEDLKERVLSTEKLDNWLEPLEQSFNDLHMKLPGGESSYEATQRFLPIFEAIKLGQVKTTIIVSHGNLLTLMLKHFDRRYGFQDWKNLSNPDVYKITLDNSSLIQRVWE</sequence>
<protein>
    <submittedName>
        <fullName evidence="3">2,3-bisphosphoglycerate-dependent phosphoglycerate mutase</fullName>
    </submittedName>
</protein>
<dbReference type="OrthoDB" id="512570at2"/>
<dbReference type="InterPro" id="IPR029033">
    <property type="entry name" value="His_PPase_superfam"/>
</dbReference>
<reference evidence="3 4" key="1">
    <citation type="submission" date="2016-10" db="EMBL/GenBank/DDBJ databases">
        <authorList>
            <person name="de Groot N.N."/>
        </authorList>
    </citation>
    <scope>NUCLEOTIDE SEQUENCE [LARGE SCALE GENOMIC DNA]</scope>
    <source>
        <strain evidence="3 4">DSM 21633</strain>
    </source>
</reference>
<dbReference type="EMBL" id="FOES01000043">
    <property type="protein sequence ID" value="SER05262.1"/>
    <property type="molecule type" value="Genomic_DNA"/>
</dbReference>
<dbReference type="PANTHER" id="PTHR48100:SF1">
    <property type="entry name" value="HISTIDINE PHOSPHATASE FAMILY PROTEIN-RELATED"/>
    <property type="match status" value="1"/>
</dbReference>
<gene>
    <name evidence="3" type="ORF">SAMN05216362_1437</name>
</gene>
<evidence type="ECO:0000256" key="1">
    <source>
        <dbReference type="PIRSR" id="PIRSR613078-2"/>
    </source>
</evidence>
<feature type="binding site" evidence="1">
    <location>
        <begin position="136"/>
        <end position="137"/>
    </location>
    <ligand>
        <name>substrate</name>
    </ligand>
</feature>
<evidence type="ECO:0000256" key="2">
    <source>
        <dbReference type="PIRSR" id="PIRSR613078-3"/>
    </source>
</evidence>
<dbReference type="CDD" id="cd07067">
    <property type="entry name" value="HP_PGM_like"/>
    <property type="match status" value="1"/>
</dbReference>
<dbReference type="Gene3D" id="3.40.50.1240">
    <property type="entry name" value="Phosphoglycerate mutase-like"/>
    <property type="match status" value="1"/>
</dbReference>
<dbReference type="SMART" id="SM00855">
    <property type="entry name" value="PGAM"/>
    <property type="match status" value="1"/>
</dbReference>
<evidence type="ECO:0000313" key="4">
    <source>
        <dbReference type="Proteomes" id="UP000199427"/>
    </source>
</evidence>
<dbReference type="InterPro" id="IPR013078">
    <property type="entry name" value="His_Pase_superF_clade-1"/>
</dbReference>
<evidence type="ECO:0000313" key="3">
    <source>
        <dbReference type="EMBL" id="SER05262.1"/>
    </source>
</evidence>
<dbReference type="GO" id="GO:0005737">
    <property type="term" value="C:cytoplasm"/>
    <property type="evidence" value="ECO:0007669"/>
    <property type="project" value="TreeGrafter"/>
</dbReference>
<dbReference type="PANTHER" id="PTHR48100">
    <property type="entry name" value="BROAD-SPECIFICITY PHOSPHATASE YOR283W-RELATED"/>
    <property type="match status" value="1"/>
</dbReference>
<organism evidence="3 4">
    <name type="scientific">Piscibacillus halophilus</name>
    <dbReference type="NCBI Taxonomy" id="571933"/>
    <lineage>
        <taxon>Bacteria</taxon>
        <taxon>Bacillati</taxon>
        <taxon>Bacillota</taxon>
        <taxon>Bacilli</taxon>
        <taxon>Bacillales</taxon>
        <taxon>Bacillaceae</taxon>
        <taxon>Piscibacillus</taxon>
    </lineage>
</organism>
<dbReference type="Pfam" id="PF00300">
    <property type="entry name" value="His_Phos_1"/>
    <property type="match status" value="1"/>
</dbReference>
<dbReference type="GO" id="GO:0016791">
    <property type="term" value="F:phosphatase activity"/>
    <property type="evidence" value="ECO:0007669"/>
    <property type="project" value="TreeGrafter"/>
</dbReference>
<accession>A0A1H9L1C6</accession>
<name>A0A1H9L1C6_9BACI</name>
<dbReference type="SUPFAM" id="SSF53254">
    <property type="entry name" value="Phosphoglycerate mutase-like"/>
    <property type="match status" value="1"/>
</dbReference>
<proteinExistence type="predicted"/>
<feature type="site" description="Transition state stabilizer" evidence="2">
    <location>
        <position position="135"/>
    </location>
</feature>
<dbReference type="STRING" id="571933.SAMN05216362_1437"/>
<keyword evidence="4" id="KW-1185">Reference proteome</keyword>